<feature type="compositionally biased region" description="Low complexity" evidence="7">
    <location>
        <begin position="29"/>
        <end position="40"/>
    </location>
</feature>
<feature type="compositionally biased region" description="Low complexity" evidence="7">
    <location>
        <begin position="173"/>
        <end position="190"/>
    </location>
</feature>
<dbReference type="GO" id="GO:0005737">
    <property type="term" value="C:cytoplasm"/>
    <property type="evidence" value="ECO:0007669"/>
    <property type="project" value="TreeGrafter"/>
</dbReference>
<reference evidence="8" key="2">
    <citation type="journal article" date="2022" name="Res Sq">
        <title>Comparative Genomics Reveals Insights into the Divergent Evolution of Astigmatic Mites and Household Pest Adaptations.</title>
        <authorList>
            <person name="Xiong Q."/>
            <person name="Wan A.T.-Y."/>
            <person name="Liu X.-Y."/>
            <person name="Fung C.S.-H."/>
            <person name="Xiao X."/>
            <person name="Malainual N."/>
            <person name="Hou J."/>
            <person name="Wang L."/>
            <person name="Wang M."/>
            <person name="Yang K."/>
            <person name="Cui Y."/>
            <person name="Leung E."/>
            <person name="Nong W."/>
            <person name="Shin S.-K."/>
            <person name="Au S."/>
            <person name="Jeong K.Y."/>
            <person name="Chew F.T."/>
            <person name="Hui J."/>
            <person name="Leung T.F."/>
            <person name="Tungtrongchitr A."/>
            <person name="Zhong N."/>
            <person name="Liu Z."/>
            <person name="Tsui S."/>
        </authorList>
    </citation>
    <scope>NUCLEOTIDE SEQUENCE</scope>
    <source>
        <strain evidence="8">Derf</strain>
        <tissue evidence="8">Whole organism</tissue>
    </source>
</reference>
<feature type="compositionally biased region" description="Acidic residues" evidence="7">
    <location>
        <begin position="305"/>
        <end position="315"/>
    </location>
</feature>
<comment type="caution">
    <text evidence="8">The sequence shown here is derived from an EMBL/GenBank/DDBJ whole genome shotgun (WGS) entry which is preliminary data.</text>
</comment>
<dbReference type="AlphaFoldDB" id="A0A922HS80"/>
<dbReference type="GO" id="GO:0005524">
    <property type="term" value="F:ATP binding"/>
    <property type="evidence" value="ECO:0007669"/>
    <property type="project" value="UniProtKB-KW"/>
</dbReference>
<evidence type="ECO:0000256" key="7">
    <source>
        <dbReference type="SAM" id="MobiDB-lite"/>
    </source>
</evidence>
<evidence type="ECO:0000256" key="1">
    <source>
        <dbReference type="ARBA" id="ARBA00007374"/>
    </source>
</evidence>
<keyword evidence="2 6" id="KW-0808">Transferase</keyword>
<proteinExistence type="inferred from homology"/>
<reference evidence="8" key="1">
    <citation type="submission" date="2013-05" db="EMBL/GenBank/DDBJ databases">
        <authorList>
            <person name="Yim A.K.Y."/>
            <person name="Chan T.F."/>
            <person name="Ji K.M."/>
            <person name="Liu X.Y."/>
            <person name="Zhou J.W."/>
            <person name="Li R.Q."/>
            <person name="Yang K.Y."/>
            <person name="Li J."/>
            <person name="Li M."/>
            <person name="Law P.T.W."/>
            <person name="Wu Y.L."/>
            <person name="Cai Z.L."/>
            <person name="Qin H."/>
            <person name="Bao Y."/>
            <person name="Leung R.K.K."/>
            <person name="Ng P.K.S."/>
            <person name="Zou J."/>
            <person name="Zhong X.J."/>
            <person name="Ran P.X."/>
            <person name="Zhong N.S."/>
            <person name="Liu Z.G."/>
            <person name="Tsui S.K.W."/>
        </authorList>
    </citation>
    <scope>NUCLEOTIDE SEQUENCE</scope>
    <source>
        <strain evidence="8">Derf</strain>
        <tissue evidence="8">Whole organism</tissue>
    </source>
</reference>
<dbReference type="EMBL" id="ASGP02000007">
    <property type="protein sequence ID" value="KAH9498004.1"/>
    <property type="molecule type" value="Genomic_DNA"/>
</dbReference>
<dbReference type="GO" id="GO:0032958">
    <property type="term" value="P:inositol phosphate biosynthetic process"/>
    <property type="evidence" value="ECO:0007669"/>
    <property type="project" value="InterPro"/>
</dbReference>
<dbReference type="PANTHER" id="PTHR12400">
    <property type="entry name" value="INOSITOL POLYPHOSPHATE KINASE"/>
    <property type="match status" value="1"/>
</dbReference>
<keyword evidence="5" id="KW-0067">ATP-binding</keyword>
<feature type="region of interest" description="Disordered" evidence="7">
    <location>
        <begin position="29"/>
        <end position="62"/>
    </location>
</feature>
<dbReference type="GO" id="GO:0005634">
    <property type="term" value="C:nucleus"/>
    <property type="evidence" value="ECO:0007669"/>
    <property type="project" value="TreeGrafter"/>
</dbReference>
<feature type="region of interest" description="Disordered" evidence="7">
    <location>
        <begin position="144"/>
        <end position="255"/>
    </location>
</feature>
<dbReference type="Pfam" id="PF03770">
    <property type="entry name" value="IPK"/>
    <property type="match status" value="1"/>
</dbReference>
<dbReference type="PANTHER" id="PTHR12400:SF97">
    <property type="entry name" value="KINASE"/>
    <property type="match status" value="1"/>
</dbReference>
<evidence type="ECO:0000256" key="3">
    <source>
        <dbReference type="ARBA" id="ARBA00022741"/>
    </source>
</evidence>
<dbReference type="GO" id="GO:0000828">
    <property type="term" value="F:inositol hexakisphosphate kinase activity"/>
    <property type="evidence" value="ECO:0007669"/>
    <property type="project" value="TreeGrafter"/>
</dbReference>
<protein>
    <recommendedName>
        <fullName evidence="6">Kinase</fullName>
        <ecNumber evidence="6">2.7.-.-</ecNumber>
    </recommendedName>
</protein>
<dbReference type="InterPro" id="IPR005522">
    <property type="entry name" value="IPK"/>
</dbReference>
<evidence type="ECO:0000313" key="9">
    <source>
        <dbReference type="Proteomes" id="UP000790347"/>
    </source>
</evidence>
<dbReference type="FunFam" id="3.30.470.160:FF:000001">
    <property type="entry name" value="Kinase"/>
    <property type="match status" value="1"/>
</dbReference>
<comment type="similarity">
    <text evidence="1 6">Belongs to the inositol phosphokinase (IPK) family.</text>
</comment>
<organism evidence="8 9">
    <name type="scientific">Dermatophagoides farinae</name>
    <name type="common">American house dust mite</name>
    <dbReference type="NCBI Taxonomy" id="6954"/>
    <lineage>
        <taxon>Eukaryota</taxon>
        <taxon>Metazoa</taxon>
        <taxon>Ecdysozoa</taxon>
        <taxon>Arthropoda</taxon>
        <taxon>Chelicerata</taxon>
        <taxon>Arachnida</taxon>
        <taxon>Acari</taxon>
        <taxon>Acariformes</taxon>
        <taxon>Sarcoptiformes</taxon>
        <taxon>Astigmata</taxon>
        <taxon>Psoroptidia</taxon>
        <taxon>Analgoidea</taxon>
        <taxon>Pyroglyphidae</taxon>
        <taxon>Dermatophagoidinae</taxon>
        <taxon>Dermatophagoides</taxon>
    </lineage>
</organism>
<keyword evidence="9" id="KW-1185">Reference proteome</keyword>
<feature type="compositionally biased region" description="Low complexity" evidence="7">
    <location>
        <begin position="291"/>
        <end position="304"/>
    </location>
</feature>
<sequence>MALLCLPLSSSTTSSLPSLLANVVMNSRINRDNNNNSQNQNDDEDGDNLNKQDRFETNEPISRSVPLSLSNQIYSMFTSSTTLSSSSLIIPTTKTTATSIIHQQQQQQSYDDQLRRASWPVTILNNQQQQKQIKIFKQKSSFQNDDSIHLPNNLSTSSSHHEHEHESGQRKLSCCSGSSSTTSGYMSTSSPTHLHHHHHQPEFQSDSSSPSTIISTTKTISTDLQPIMPLSPPTPQSRLQQQQPPPPPPSVVISDHSSMDHIHIHSIIQFDSDSGENDYESSDNNNRRDSLCSIYSSTSSLSSMGDDDDDDDDDSVFQSSTQIETSSSLDETTTAKVTKKSSKWRKVRSLVTSPFIQTYKRKKYPWIQLAGHQGNFVAGQIQGTIMKKLCGNEIDCFEKLMSDTQLSVLVPEFKNIRIVNGDTYLELEDLLATFVNPSVMDIKMGIRTYLEEELVKANEKPRLRKDMYEKMVAIDPDEPSDEEKLQKAITKPRYMVWRETISSTSTLGFRIDGMKSGCNCLKTTSPSVKDFKRMKSVDAVRSAILEFVGDKHEYLITYLEKLKLIRKQLEQSNFFQTHEMIGSSLLFVHDQQHANIWMIDFAKTYPLSDGLQINHRDQWKLGNHEDGYLFGLDNLIQIFSSLC</sequence>
<feature type="compositionally biased region" description="Polar residues" evidence="7">
    <location>
        <begin position="321"/>
        <end position="331"/>
    </location>
</feature>
<dbReference type="Gene3D" id="3.30.470.160">
    <property type="entry name" value="Inositol polyphosphate kinase"/>
    <property type="match status" value="1"/>
</dbReference>
<name>A0A922HS80_DERFA</name>
<dbReference type="EC" id="2.7.-.-" evidence="6"/>
<feature type="compositionally biased region" description="Basic and acidic residues" evidence="7">
    <location>
        <begin position="159"/>
        <end position="169"/>
    </location>
</feature>
<feature type="compositionally biased region" description="Low complexity" evidence="7">
    <location>
        <begin position="205"/>
        <end position="222"/>
    </location>
</feature>
<feature type="region of interest" description="Disordered" evidence="7">
    <location>
        <begin position="268"/>
        <end position="335"/>
    </location>
</feature>
<evidence type="ECO:0000256" key="4">
    <source>
        <dbReference type="ARBA" id="ARBA00022777"/>
    </source>
</evidence>
<gene>
    <name evidence="8" type="ORF">DERF_013933</name>
</gene>
<accession>A0A922HS80</accession>
<feature type="compositionally biased region" description="Basic and acidic residues" evidence="7">
    <location>
        <begin position="48"/>
        <end position="57"/>
    </location>
</feature>
<dbReference type="GO" id="GO:0046854">
    <property type="term" value="P:phosphatidylinositol phosphate biosynthetic process"/>
    <property type="evidence" value="ECO:0007669"/>
    <property type="project" value="TreeGrafter"/>
</dbReference>
<keyword evidence="3" id="KW-0547">Nucleotide-binding</keyword>
<evidence type="ECO:0000313" key="8">
    <source>
        <dbReference type="EMBL" id="KAH9498004.1"/>
    </source>
</evidence>
<evidence type="ECO:0000256" key="2">
    <source>
        <dbReference type="ARBA" id="ARBA00022679"/>
    </source>
</evidence>
<dbReference type="SUPFAM" id="SSF56104">
    <property type="entry name" value="SAICAR synthase-like"/>
    <property type="match status" value="1"/>
</dbReference>
<keyword evidence="4 6" id="KW-0418">Kinase</keyword>
<evidence type="ECO:0000256" key="5">
    <source>
        <dbReference type="ARBA" id="ARBA00022840"/>
    </source>
</evidence>
<dbReference type="InterPro" id="IPR038286">
    <property type="entry name" value="IPK_sf"/>
</dbReference>
<dbReference type="Proteomes" id="UP000790347">
    <property type="component" value="Unassembled WGS sequence"/>
</dbReference>
<evidence type="ECO:0000256" key="6">
    <source>
        <dbReference type="RuleBase" id="RU363090"/>
    </source>
</evidence>